<dbReference type="GO" id="GO:0005634">
    <property type="term" value="C:nucleus"/>
    <property type="evidence" value="ECO:0007669"/>
    <property type="project" value="UniProtKB-SubCell"/>
</dbReference>
<keyword evidence="4" id="KW-0158">Chromosome</keyword>
<dbReference type="Proteomes" id="UP000027135">
    <property type="component" value="Unassembled WGS sequence"/>
</dbReference>
<evidence type="ECO:0000256" key="3">
    <source>
        <dbReference type="ARBA" id="ARBA00017411"/>
    </source>
</evidence>
<evidence type="ECO:0000256" key="6">
    <source>
        <dbReference type="ARBA" id="ARBA00023125"/>
    </source>
</evidence>
<dbReference type="PANTHER" id="PTHR13989">
    <property type="entry name" value="REPLICATION PROTEIN A-RELATED"/>
    <property type="match status" value="1"/>
</dbReference>
<comment type="subcellular location">
    <subcellularLocation>
        <location evidence="2">Chromosome</location>
        <location evidence="2">Telomere</location>
    </subcellularLocation>
    <subcellularLocation>
        <location evidence="1">Nucleus</location>
    </subcellularLocation>
</comment>
<dbReference type="STRING" id="136037.A0A067QTE1"/>
<dbReference type="EMBL" id="KK853529">
    <property type="protein sequence ID" value="KDR06966.1"/>
    <property type="molecule type" value="Genomic_DNA"/>
</dbReference>
<dbReference type="OrthoDB" id="77828at2759"/>
<dbReference type="GO" id="GO:0003677">
    <property type="term" value="F:DNA binding"/>
    <property type="evidence" value="ECO:0007669"/>
    <property type="project" value="UniProtKB-KW"/>
</dbReference>
<gene>
    <name evidence="9" type="ORF">L798_03717</name>
</gene>
<dbReference type="InParanoid" id="A0A067QTE1"/>
<evidence type="ECO:0000256" key="2">
    <source>
        <dbReference type="ARBA" id="ARBA00004574"/>
    </source>
</evidence>
<keyword evidence="7" id="KW-0539">Nucleus</keyword>
<evidence type="ECO:0000256" key="4">
    <source>
        <dbReference type="ARBA" id="ARBA00022454"/>
    </source>
</evidence>
<protein>
    <recommendedName>
        <fullName evidence="3">CST complex subunit STN1</fullName>
    </recommendedName>
    <alternativeName>
        <fullName evidence="8">Suppressor of cdc thirteen homolog</fullName>
    </alternativeName>
</protein>
<dbReference type="GO" id="GO:0000781">
    <property type="term" value="C:chromosome, telomeric region"/>
    <property type="evidence" value="ECO:0007669"/>
    <property type="project" value="UniProtKB-SubCell"/>
</dbReference>
<dbReference type="PANTHER" id="PTHR13989:SF33">
    <property type="entry name" value="CST COMPLEX SUBUNIT STN1"/>
    <property type="match status" value="1"/>
</dbReference>
<reference evidence="9 10" key="1">
    <citation type="journal article" date="2014" name="Nat. Commun.">
        <title>Molecular traces of alternative social organization in a termite genome.</title>
        <authorList>
            <person name="Terrapon N."/>
            <person name="Li C."/>
            <person name="Robertson H.M."/>
            <person name="Ji L."/>
            <person name="Meng X."/>
            <person name="Booth W."/>
            <person name="Chen Z."/>
            <person name="Childers C.P."/>
            <person name="Glastad K.M."/>
            <person name="Gokhale K."/>
            <person name="Gowin J."/>
            <person name="Gronenberg W."/>
            <person name="Hermansen R.A."/>
            <person name="Hu H."/>
            <person name="Hunt B.G."/>
            <person name="Huylmans A.K."/>
            <person name="Khalil S.M."/>
            <person name="Mitchell R.D."/>
            <person name="Munoz-Torres M.C."/>
            <person name="Mustard J.A."/>
            <person name="Pan H."/>
            <person name="Reese J.T."/>
            <person name="Scharf M.E."/>
            <person name="Sun F."/>
            <person name="Vogel H."/>
            <person name="Xiao J."/>
            <person name="Yang W."/>
            <person name="Yang Z."/>
            <person name="Yang Z."/>
            <person name="Zhou J."/>
            <person name="Zhu J."/>
            <person name="Brent C.S."/>
            <person name="Elsik C.G."/>
            <person name="Goodisman M.A."/>
            <person name="Liberles D.A."/>
            <person name="Roe R.M."/>
            <person name="Vargo E.L."/>
            <person name="Vilcinskas A."/>
            <person name="Wang J."/>
            <person name="Bornberg-Bauer E."/>
            <person name="Korb J."/>
            <person name="Zhang G."/>
            <person name="Liebig J."/>
        </authorList>
    </citation>
    <scope>NUCLEOTIDE SEQUENCE [LARGE SCALE GENOMIC DNA]</scope>
    <source>
        <tissue evidence="9">Whole organism</tissue>
    </source>
</reference>
<evidence type="ECO:0000256" key="8">
    <source>
        <dbReference type="ARBA" id="ARBA00030039"/>
    </source>
</evidence>
<keyword evidence="6" id="KW-0238">DNA-binding</keyword>
<dbReference type="InterPro" id="IPR040260">
    <property type="entry name" value="RFA2-like"/>
</dbReference>
<evidence type="ECO:0000313" key="9">
    <source>
        <dbReference type="EMBL" id="KDR06966.1"/>
    </source>
</evidence>
<dbReference type="InterPro" id="IPR012340">
    <property type="entry name" value="NA-bd_OB-fold"/>
</dbReference>
<dbReference type="AlphaFoldDB" id="A0A067QTE1"/>
<evidence type="ECO:0000256" key="7">
    <source>
        <dbReference type="ARBA" id="ARBA00023242"/>
    </source>
</evidence>
<evidence type="ECO:0000256" key="5">
    <source>
        <dbReference type="ARBA" id="ARBA00022895"/>
    </source>
</evidence>
<keyword evidence="5" id="KW-0779">Telomere</keyword>
<keyword evidence="10" id="KW-1185">Reference proteome</keyword>
<proteinExistence type="predicted"/>
<accession>A0A067QTE1</accession>
<evidence type="ECO:0000256" key="1">
    <source>
        <dbReference type="ARBA" id="ARBA00004123"/>
    </source>
</evidence>
<name>A0A067QTE1_ZOONE</name>
<organism evidence="9 10">
    <name type="scientific">Zootermopsis nevadensis</name>
    <name type="common">Dampwood termite</name>
    <dbReference type="NCBI Taxonomy" id="136037"/>
    <lineage>
        <taxon>Eukaryota</taxon>
        <taxon>Metazoa</taxon>
        <taxon>Ecdysozoa</taxon>
        <taxon>Arthropoda</taxon>
        <taxon>Hexapoda</taxon>
        <taxon>Insecta</taxon>
        <taxon>Pterygota</taxon>
        <taxon>Neoptera</taxon>
        <taxon>Polyneoptera</taxon>
        <taxon>Dictyoptera</taxon>
        <taxon>Blattodea</taxon>
        <taxon>Blattoidea</taxon>
        <taxon>Termitoidae</taxon>
        <taxon>Termopsidae</taxon>
        <taxon>Zootermopsis</taxon>
    </lineage>
</organism>
<dbReference type="Gene3D" id="2.40.50.140">
    <property type="entry name" value="Nucleic acid-binding proteins"/>
    <property type="match status" value="1"/>
</dbReference>
<sequence length="205" mass="23442">MEGERTERTAGTKKANTGHIYRPATKLWISDCLCVPPYPTVKNTYLFQDFLVEYVDVFGVVSGRKLFGTSAAAYTIDDGTGEITCLFDHGRQYAKDDYQQIVELGSELTNVSGCTDLEHKLLNYMMKPAIYTFENLVQYREVGDTVHVAGRLCQYQDLRQVKAYHLSLITDLNDEVDRIHELMLLYENGYCRSNGSLKQKQRTRV</sequence>
<evidence type="ECO:0000313" key="10">
    <source>
        <dbReference type="Proteomes" id="UP000027135"/>
    </source>
</evidence>